<feature type="transmembrane region" description="Helical" evidence="9">
    <location>
        <begin position="12"/>
        <end position="33"/>
    </location>
</feature>
<dbReference type="HOGENOM" id="CLU_086356_9_4_5"/>
<dbReference type="AlphaFoldDB" id="Q0FSJ4"/>
<comment type="subcellular location">
    <subcellularLocation>
        <location evidence="1 9">Cell inner membrane</location>
        <topology evidence="1 9">Multi-pass membrane protein</topology>
    </subcellularLocation>
</comment>
<keyword evidence="6 9" id="KW-1133">Transmembrane helix</keyword>
<comment type="caution">
    <text evidence="11">The sequence shown here is derived from an EMBL/GenBank/DDBJ whole genome shotgun (WGS) entry which is preliminary data.</text>
</comment>
<feature type="transmembrane region" description="Helical" evidence="9">
    <location>
        <begin position="84"/>
        <end position="105"/>
    </location>
</feature>
<evidence type="ECO:0000256" key="1">
    <source>
        <dbReference type="ARBA" id="ARBA00004429"/>
    </source>
</evidence>
<evidence type="ECO:0000259" key="10">
    <source>
        <dbReference type="Pfam" id="PF04290"/>
    </source>
</evidence>
<keyword evidence="2 9" id="KW-0813">Transport</keyword>
<reference evidence="11 12" key="1">
    <citation type="journal article" date="2010" name="J. Bacteriol.">
        <title>Genome sequences of Pelagibaca bermudensis HTCC2601T and Maritimibacter alkaliphilus HTCC2654T, the type strains of two marine Roseobacter genera.</title>
        <authorList>
            <person name="Thrash J.C."/>
            <person name="Cho J.C."/>
            <person name="Ferriera S."/>
            <person name="Johnson J."/>
            <person name="Vergin K.L."/>
            <person name="Giovannoni S.J."/>
        </authorList>
    </citation>
    <scope>NUCLEOTIDE SEQUENCE [LARGE SCALE GENOMIC DNA]</scope>
    <source>
        <strain evidence="12">DSM 26914 / JCM 13377 / KCTC 12554 / HTCC2601</strain>
    </source>
</reference>
<evidence type="ECO:0000313" key="11">
    <source>
        <dbReference type="EMBL" id="EAU47259.1"/>
    </source>
</evidence>
<dbReference type="RefSeq" id="WP_007803048.1">
    <property type="nucleotide sequence ID" value="NZ_DS022277.1"/>
</dbReference>
<evidence type="ECO:0000256" key="9">
    <source>
        <dbReference type="RuleBase" id="RU369079"/>
    </source>
</evidence>
<evidence type="ECO:0000256" key="5">
    <source>
        <dbReference type="ARBA" id="ARBA00022692"/>
    </source>
</evidence>
<dbReference type="InterPro" id="IPR055348">
    <property type="entry name" value="DctQ"/>
</dbReference>
<evidence type="ECO:0000256" key="2">
    <source>
        <dbReference type="ARBA" id="ARBA00022448"/>
    </source>
</evidence>
<dbReference type="GO" id="GO:0015740">
    <property type="term" value="P:C4-dicarboxylate transport"/>
    <property type="evidence" value="ECO:0007669"/>
    <property type="project" value="TreeGrafter"/>
</dbReference>
<keyword evidence="4 9" id="KW-0997">Cell inner membrane</keyword>
<feature type="domain" description="Tripartite ATP-independent periplasmic transporters DctQ component" evidence="10">
    <location>
        <begin position="22"/>
        <end position="147"/>
    </location>
</feature>
<feature type="transmembrane region" description="Helical" evidence="9">
    <location>
        <begin position="45"/>
        <end position="63"/>
    </location>
</feature>
<gene>
    <name evidence="11" type="ORF">R2601_06033</name>
</gene>
<comment type="similarity">
    <text evidence="8 9">Belongs to the TRAP transporter small permease family.</text>
</comment>
<keyword evidence="7 9" id="KW-0472">Membrane</keyword>
<evidence type="ECO:0000313" key="12">
    <source>
        <dbReference type="Proteomes" id="UP000006230"/>
    </source>
</evidence>
<keyword evidence="5 9" id="KW-0812">Transmembrane</keyword>
<dbReference type="GO" id="GO:0022857">
    <property type="term" value="F:transmembrane transporter activity"/>
    <property type="evidence" value="ECO:0007669"/>
    <property type="project" value="UniProtKB-UniRule"/>
</dbReference>
<evidence type="ECO:0000256" key="6">
    <source>
        <dbReference type="ARBA" id="ARBA00022989"/>
    </source>
</evidence>
<accession>Q0FSJ4</accession>
<feature type="transmembrane region" description="Helical" evidence="9">
    <location>
        <begin position="125"/>
        <end position="146"/>
    </location>
</feature>
<evidence type="ECO:0000256" key="3">
    <source>
        <dbReference type="ARBA" id="ARBA00022475"/>
    </source>
</evidence>
<dbReference type="InterPro" id="IPR007387">
    <property type="entry name" value="TRAP_DctQ"/>
</dbReference>
<proteinExistence type="inferred from homology"/>
<dbReference type="Proteomes" id="UP000006230">
    <property type="component" value="Unassembled WGS sequence"/>
</dbReference>
<dbReference type="PANTHER" id="PTHR35011">
    <property type="entry name" value="2,3-DIKETO-L-GULONATE TRAP TRANSPORTER SMALL PERMEASE PROTEIN YIAM"/>
    <property type="match status" value="1"/>
</dbReference>
<evidence type="ECO:0000256" key="8">
    <source>
        <dbReference type="ARBA" id="ARBA00038436"/>
    </source>
</evidence>
<organism evidence="11 12">
    <name type="scientific">Salipiger bermudensis (strain DSM 26914 / JCM 13377 / KCTC 12554 / HTCC2601)</name>
    <name type="common">Pelagibaca bermudensis</name>
    <dbReference type="NCBI Taxonomy" id="314265"/>
    <lineage>
        <taxon>Bacteria</taxon>
        <taxon>Pseudomonadati</taxon>
        <taxon>Pseudomonadota</taxon>
        <taxon>Alphaproteobacteria</taxon>
        <taxon>Rhodobacterales</taxon>
        <taxon>Roseobacteraceae</taxon>
        <taxon>Salipiger</taxon>
    </lineage>
</organism>
<name>Q0FSJ4_SALBH</name>
<dbReference type="PANTHER" id="PTHR35011:SF2">
    <property type="entry name" value="2,3-DIKETO-L-GULONATE TRAP TRANSPORTER SMALL PERMEASE PROTEIN YIAM"/>
    <property type="match status" value="1"/>
</dbReference>
<dbReference type="EMBL" id="AATQ01000008">
    <property type="protein sequence ID" value="EAU47259.1"/>
    <property type="molecule type" value="Genomic_DNA"/>
</dbReference>
<sequence length="155" mass="17313">MILRLIDRIADTVLALLLAGTVIVLGLAVWFRYVLNVSLGWSDEVAAYTLVWMIFLGSYACARKGLHLDFPFLSERLPARFRRILDRALQAALSAYCLFVAWQSWKVLTVIGHSSLRSVDMPRGVFLSALPVSFALMAVAFLWNALRPAAPDQTD</sequence>
<dbReference type="STRING" id="314265.R2601_06033"/>
<dbReference type="GO" id="GO:0005886">
    <property type="term" value="C:plasma membrane"/>
    <property type="evidence" value="ECO:0007669"/>
    <property type="project" value="UniProtKB-SubCell"/>
</dbReference>
<comment type="function">
    <text evidence="9">Part of the tripartite ATP-independent periplasmic (TRAP) transport system.</text>
</comment>
<dbReference type="Pfam" id="PF04290">
    <property type="entry name" value="DctQ"/>
    <property type="match status" value="1"/>
</dbReference>
<comment type="subunit">
    <text evidence="9">The complex comprises the extracytoplasmic solute receptor protein and the two transmembrane proteins.</text>
</comment>
<keyword evidence="3" id="KW-1003">Cell membrane</keyword>
<protein>
    <recommendedName>
        <fullName evidence="9">TRAP transporter small permease protein</fullName>
    </recommendedName>
</protein>
<dbReference type="eggNOG" id="COG3090">
    <property type="taxonomic scope" value="Bacteria"/>
</dbReference>
<evidence type="ECO:0000256" key="7">
    <source>
        <dbReference type="ARBA" id="ARBA00023136"/>
    </source>
</evidence>
<keyword evidence="12" id="KW-1185">Reference proteome</keyword>
<evidence type="ECO:0000256" key="4">
    <source>
        <dbReference type="ARBA" id="ARBA00022519"/>
    </source>
</evidence>